<evidence type="ECO:0000313" key="1">
    <source>
        <dbReference type="EMBL" id="PDZ94517.1"/>
    </source>
</evidence>
<evidence type="ECO:0000313" key="2">
    <source>
        <dbReference type="Proteomes" id="UP000219922"/>
    </source>
</evidence>
<dbReference type="RefSeq" id="WP_098006949.1">
    <property type="nucleotide sequence ID" value="NZ_NVMX01000175.1"/>
</dbReference>
<accession>A0A9X6XV73</accession>
<gene>
    <name evidence="1" type="ORF">CON36_33435</name>
</gene>
<dbReference type="AlphaFoldDB" id="A0A9X6XV73"/>
<organism evidence="1 2">
    <name type="scientific">Bacillus cereus</name>
    <dbReference type="NCBI Taxonomy" id="1396"/>
    <lineage>
        <taxon>Bacteria</taxon>
        <taxon>Bacillati</taxon>
        <taxon>Bacillota</taxon>
        <taxon>Bacilli</taxon>
        <taxon>Bacillales</taxon>
        <taxon>Bacillaceae</taxon>
        <taxon>Bacillus</taxon>
        <taxon>Bacillus cereus group</taxon>
    </lineage>
</organism>
<reference evidence="1 2" key="1">
    <citation type="submission" date="2017-09" db="EMBL/GenBank/DDBJ databases">
        <title>Large-scale bioinformatics analysis of Bacillus genomes uncovers conserved roles of natural products in bacterial physiology.</title>
        <authorList>
            <consortium name="Agbiome Team Llc"/>
            <person name="Bleich R.M."/>
            <person name="Grubbs K.J."/>
            <person name="Santa Maria K.C."/>
            <person name="Allen S.E."/>
            <person name="Farag S."/>
            <person name="Shank E.A."/>
            <person name="Bowers A."/>
        </authorList>
    </citation>
    <scope>NUCLEOTIDE SEQUENCE [LARGE SCALE GENOMIC DNA]</scope>
    <source>
        <strain evidence="1 2">AFS092789</strain>
    </source>
</reference>
<protein>
    <submittedName>
        <fullName evidence="1">Uncharacterized protein</fullName>
    </submittedName>
</protein>
<comment type="caution">
    <text evidence="1">The sequence shown here is derived from an EMBL/GenBank/DDBJ whole genome shotgun (WGS) entry which is preliminary data.</text>
</comment>
<sequence length="95" mass="11274">MGNEEHLYRLEALEKQFYDTGYLTSSSADDLAALKWTMNEARKVKKLESARKEITEIWIRTLISHIKLMNEHHPEWKLFAEKEIKQLISLIDTKK</sequence>
<dbReference type="Proteomes" id="UP000219922">
    <property type="component" value="Unassembled WGS sequence"/>
</dbReference>
<proteinExistence type="predicted"/>
<name>A0A9X6XV73_BACCE</name>
<dbReference type="EMBL" id="NVMX01000175">
    <property type="protein sequence ID" value="PDZ94517.1"/>
    <property type="molecule type" value="Genomic_DNA"/>
</dbReference>